<dbReference type="InterPro" id="IPR001270">
    <property type="entry name" value="ClpA/B"/>
</dbReference>
<keyword evidence="2" id="KW-0067">ATP-binding</keyword>
<dbReference type="InterPro" id="IPR018368">
    <property type="entry name" value="ClpA/B_CS1"/>
</dbReference>
<sequence>MQVFSVDMGRLLAGASNRGEFEKRLINIVDEVEKSKGVIILLIDEVHTLIGAGAGGQALDAANVLKPALARGCIGAMTLDKYRKYIEKDSSLKRRFTRVEVPEPTVNETIKILKGLCTKYEKHHNVKYRVQALVDAGRLSSQYIRDLFLPDKATDLIDEAGVGKTEMANTLAIEYFRSKDYVVRLDMSEYMEGHAASKFFGSPPDYIGHDEGGQLTETIRRKPHSLILFDEIKKAHRDIFNVLLQILDYGRLTDSKGHKVDFSNTLIILTLNIDRSVIGKVDGAEFGYKVIQLKQIADITLDEVIERLKTAKKIRLNVTEEFKEKLVKESNNSNYGARPLKRAIVRNLEDYLEEKILKGDIKEGDPVTLGIYKNGDVNMLQYEQKPHSLILFDEIAKAHRDIFDVLLQILDYGRLTESRGQKVDFNGNTVIILTSNSGGSVIGKSAGDELGEQVKTEVAEELEKVLQARTFEQDR</sequence>
<evidence type="ECO:0000256" key="1">
    <source>
        <dbReference type="ARBA" id="ARBA00022741"/>
    </source>
</evidence>
<evidence type="ECO:0000259" key="3">
    <source>
        <dbReference type="SMART" id="SM01086"/>
    </source>
</evidence>
<evidence type="ECO:0000313" key="5">
    <source>
        <dbReference type="Proteomes" id="UP000813462"/>
    </source>
</evidence>
<dbReference type="SUPFAM" id="SSF52540">
    <property type="entry name" value="P-loop containing nucleoside triphosphate hydrolases"/>
    <property type="match status" value="3"/>
</dbReference>
<comment type="caution">
    <text evidence="4">The sequence shown here is derived from an EMBL/GenBank/DDBJ whole genome shotgun (WGS) entry which is preliminary data.</text>
</comment>
<dbReference type="PROSITE" id="PS00870">
    <property type="entry name" value="CLPAB_1"/>
    <property type="match status" value="1"/>
</dbReference>
<reference evidence="4" key="1">
    <citation type="journal article" date="2021" name="Front. Plant Sci.">
        <title>Chromosome-Scale Genome Assembly for Chinese Sour Jujube and Insights Into Its Genome Evolution and Domestication Signature.</title>
        <authorList>
            <person name="Shen L.-Y."/>
            <person name="Luo H."/>
            <person name="Wang X.-L."/>
            <person name="Wang X.-M."/>
            <person name="Qiu X.-J."/>
            <person name="Liu H."/>
            <person name="Zhou S.-S."/>
            <person name="Jia K.-H."/>
            <person name="Nie S."/>
            <person name="Bao Y.-T."/>
            <person name="Zhang R.-G."/>
            <person name="Yun Q.-Z."/>
            <person name="Chai Y.-H."/>
            <person name="Lu J.-Y."/>
            <person name="Li Y."/>
            <person name="Zhao S.-W."/>
            <person name="Mao J.-F."/>
            <person name="Jia S.-G."/>
            <person name="Mao Y.-M."/>
        </authorList>
    </citation>
    <scope>NUCLEOTIDE SEQUENCE</scope>
    <source>
        <strain evidence="4">AT0</strain>
        <tissue evidence="4">Leaf</tissue>
    </source>
</reference>
<dbReference type="GO" id="GO:0034605">
    <property type="term" value="P:cellular response to heat"/>
    <property type="evidence" value="ECO:0007669"/>
    <property type="project" value="TreeGrafter"/>
</dbReference>
<evidence type="ECO:0000313" key="4">
    <source>
        <dbReference type="EMBL" id="KAH7518908.1"/>
    </source>
</evidence>
<dbReference type="AlphaFoldDB" id="A0A978UVK8"/>
<keyword evidence="1" id="KW-0547">Nucleotide-binding</keyword>
<proteinExistence type="predicted"/>
<dbReference type="InterPro" id="IPR027417">
    <property type="entry name" value="P-loop_NTPase"/>
</dbReference>
<dbReference type="PANTHER" id="PTHR11638:SF189">
    <property type="entry name" value="CLP R DOMAIN-CONTAINING PROTEIN"/>
    <property type="match status" value="1"/>
</dbReference>
<dbReference type="CDD" id="cd19499">
    <property type="entry name" value="RecA-like_ClpB_Hsp104-like"/>
    <property type="match status" value="1"/>
</dbReference>
<dbReference type="PANTHER" id="PTHR11638">
    <property type="entry name" value="ATP-DEPENDENT CLP PROTEASE"/>
    <property type="match status" value="1"/>
</dbReference>
<name>A0A978UVK8_ZIZJJ</name>
<evidence type="ECO:0000256" key="2">
    <source>
        <dbReference type="ARBA" id="ARBA00022840"/>
    </source>
</evidence>
<dbReference type="Proteomes" id="UP000813462">
    <property type="component" value="Unassembled WGS sequence"/>
</dbReference>
<dbReference type="PRINTS" id="PR00300">
    <property type="entry name" value="CLPPROTEASEA"/>
</dbReference>
<dbReference type="SMART" id="SM01086">
    <property type="entry name" value="ClpB_D2-small"/>
    <property type="match status" value="1"/>
</dbReference>
<gene>
    <name evidence="4" type="ORF">FEM48_Zijuj09G0221100</name>
</gene>
<dbReference type="GO" id="GO:0005737">
    <property type="term" value="C:cytoplasm"/>
    <property type="evidence" value="ECO:0007669"/>
    <property type="project" value="TreeGrafter"/>
</dbReference>
<dbReference type="InterPro" id="IPR050130">
    <property type="entry name" value="ClpA_ClpB"/>
</dbReference>
<dbReference type="Pfam" id="PF07724">
    <property type="entry name" value="AAA_2"/>
    <property type="match status" value="2"/>
</dbReference>
<protein>
    <recommendedName>
        <fullName evidence="3">Clp ATPase C-terminal domain-containing protein</fullName>
    </recommendedName>
</protein>
<feature type="domain" description="Clp ATPase C-terminal" evidence="3">
    <location>
        <begin position="292"/>
        <end position="379"/>
    </location>
</feature>
<organism evidence="4 5">
    <name type="scientific">Ziziphus jujuba var. spinosa</name>
    <dbReference type="NCBI Taxonomy" id="714518"/>
    <lineage>
        <taxon>Eukaryota</taxon>
        <taxon>Viridiplantae</taxon>
        <taxon>Streptophyta</taxon>
        <taxon>Embryophyta</taxon>
        <taxon>Tracheophyta</taxon>
        <taxon>Spermatophyta</taxon>
        <taxon>Magnoliopsida</taxon>
        <taxon>eudicotyledons</taxon>
        <taxon>Gunneridae</taxon>
        <taxon>Pentapetalae</taxon>
        <taxon>rosids</taxon>
        <taxon>fabids</taxon>
        <taxon>Rosales</taxon>
        <taxon>Rhamnaceae</taxon>
        <taxon>Paliureae</taxon>
        <taxon>Ziziphus</taxon>
    </lineage>
</organism>
<dbReference type="InterPro" id="IPR003959">
    <property type="entry name" value="ATPase_AAA_core"/>
</dbReference>
<accession>A0A978UVK8</accession>
<dbReference type="InterPro" id="IPR019489">
    <property type="entry name" value="Clp_ATPase_C"/>
</dbReference>
<dbReference type="GO" id="GO:0016887">
    <property type="term" value="F:ATP hydrolysis activity"/>
    <property type="evidence" value="ECO:0007669"/>
    <property type="project" value="InterPro"/>
</dbReference>
<dbReference type="GO" id="GO:0005524">
    <property type="term" value="F:ATP binding"/>
    <property type="evidence" value="ECO:0007669"/>
    <property type="project" value="UniProtKB-KW"/>
</dbReference>
<dbReference type="Gene3D" id="3.40.50.300">
    <property type="entry name" value="P-loop containing nucleotide triphosphate hydrolases"/>
    <property type="match status" value="3"/>
</dbReference>
<dbReference type="EMBL" id="JAEACU010000009">
    <property type="protein sequence ID" value="KAH7518908.1"/>
    <property type="molecule type" value="Genomic_DNA"/>
</dbReference>